<proteinExistence type="predicted"/>
<evidence type="ECO:0000313" key="1">
    <source>
        <dbReference type="EMBL" id="GIX97952.1"/>
    </source>
</evidence>
<reference evidence="1 2" key="1">
    <citation type="submission" date="2021-06" db="EMBL/GenBank/DDBJ databases">
        <title>Caerostris extrusa draft genome.</title>
        <authorList>
            <person name="Kono N."/>
            <person name="Arakawa K."/>
        </authorList>
    </citation>
    <scope>NUCLEOTIDE SEQUENCE [LARGE SCALE GENOMIC DNA]</scope>
</reference>
<gene>
    <name evidence="1" type="ORF">CEXT_536361</name>
</gene>
<sequence>MGNLSSLQFNLQKSMKKKLIKVALLNYSANHELNIIYEIRRLPNSMSKGLNDVGRALTQTENHNINRNLKTGQKSVNVVNSGVLSSNQTVAREKPSVQCQEINTFFISFGNKISAEPEHLSQLREKLPIFFRPIATFIIK</sequence>
<comment type="caution">
    <text evidence="1">The sequence shown here is derived from an EMBL/GenBank/DDBJ whole genome shotgun (WGS) entry which is preliminary data.</text>
</comment>
<keyword evidence="2" id="KW-1185">Reference proteome</keyword>
<dbReference type="AlphaFoldDB" id="A0AAV4PK34"/>
<name>A0AAV4PK34_CAEEX</name>
<protein>
    <submittedName>
        <fullName evidence="1">Uncharacterized protein</fullName>
    </submittedName>
</protein>
<evidence type="ECO:0000313" key="2">
    <source>
        <dbReference type="Proteomes" id="UP001054945"/>
    </source>
</evidence>
<organism evidence="1 2">
    <name type="scientific">Caerostris extrusa</name>
    <name type="common">Bark spider</name>
    <name type="synonym">Caerostris bankana</name>
    <dbReference type="NCBI Taxonomy" id="172846"/>
    <lineage>
        <taxon>Eukaryota</taxon>
        <taxon>Metazoa</taxon>
        <taxon>Ecdysozoa</taxon>
        <taxon>Arthropoda</taxon>
        <taxon>Chelicerata</taxon>
        <taxon>Arachnida</taxon>
        <taxon>Araneae</taxon>
        <taxon>Araneomorphae</taxon>
        <taxon>Entelegynae</taxon>
        <taxon>Araneoidea</taxon>
        <taxon>Araneidae</taxon>
        <taxon>Caerostris</taxon>
    </lineage>
</organism>
<accession>A0AAV4PK34</accession>
<dbReference type="Proteomes" id="UP001054945">
    <property type="component" value="Unassembled WGS sequence"/>
</dbReference>
<dbReference type="EMBL" id="BPLR01004839">
    <property type="protein sequence ID" value="GIX97952.1"/>
    <property type="molecule type" value="Genomic_DNA"/>
</dbReference>